<organism evidence="1 2">
    <name type="scientific">Streptomyces botrytidirepellens</name>
    <dbReference type="NCBI Taxonomy" id="2486417"/>
    <lineage>
        <taxon>Bacteria</taxon>
        <taxon>Bacillati</taxon>
        <taxon>Actinomycetota</taxon>
        <taxon>Actinomycetes</taxon>
        <taxon>Kitasatosporales</taxon>
        <taxon>Streptomycetaceae</taxon>
        <taxon>Streptomyces</taxon>
    </lineage>
</organism>
<keyword evidence="2" id="KW-1185">Reference proteome</keyword>
<name>A0A3M8WXS6_9ACTN</name>
<evidence type="ECO:0000313" key="2">
    <source>
        <dbReference type="Proteomes" id="UP000275401"/>
    </source>
</evidence>
<evidence type="ECO:0000313" key="1">
    <source>
        <dbReference type="EMBL" id="RNG33511.1"/>
    </source>
</evidence>
<accession>A0A3M8WXS6</accession>
<proteinExistence type="predicted"/>
<dbReference type="EMBL" id="RIBZ01000094">
    <property type="protein sequence ID" value="RNG33511.1"/>
    <property type="molecule type" value="Genomic_DNA"/>
</dbReference>
<reference evidence="1 2" key="1">
    <citation type="submission" date="2018-11" db="EMBL/GenBank/DDBJ databases">
        <title>The Potential of Streptomyces as Biocontrol Agents against the Tomato grey mould, Botrytis cinerea (Gray mold) Frontiers in Microbiology.</title>
        <authorList>
            <person name="Li D."/>
        </authorList>
    </citation>
    <scope>NUCLEOTIDE SEQUENCE [LARGE SCALE GENOMIC DNA]</scope>
    <source>
        <strain evidence="1 2">NEAU-LD23</strain>
    </source>
</reference>
<dbReference type="Proteomes" id="UP000275401">
    <property type="component" value="Unassembled WGS sequence"/>
</dbReference>
<protein>
    <submittedName>
        <fullName evidence="1">Uncharacterized protein</fullName>
    </submittedName>
</protein>
<dbReference type="AlphaFoldDB" id="A0A3M8WXS6"/>
<sequence>MHVVMELADPPALWWDLARRRAQMIVLWLPDARHPTNEEIVAALNSRSGWMASARRVPPARTACVRRRPDDGPALEVQLLELQQVAPADARP</sequence>
<gene>
    <name evidence="1" type="ORF">EEJ42_07335</name>
</gene>
<comment type="caution">
    <text evidence="1">The sequence shown here is derived from an EMBL/GenBank/DDBJ whole genome shotgun (WGS) entry which is preliminary data.</text>
</comment>